<reference evidence="2 3" key="1">
    <citation type="submission" date="2021-03" db="EMBL/GenBank/DDBJ databases">
        <title>Genomic Encyclopedia of Type Strains, Phase IV (KMG-IV): sequencing the most valuable type-strain genomes for metagenomic binning, comparative biology and taxonomic classification.</title>
        <authorList>
            <person name="Goeker M."/>
        </authorList>
    </citation>
    <scope>NUCLEOTIDE SEQUENCE [LARGE SCALE GENOMIC DNA]</scope>
    <source>
        <strain evidence="2 3">DSM 101953</strain>
    </source>
</reference>
<feature type="compositionally biased region" description="Polar residues" evidence="1">
    <location>
        <begin position="1"/>
        <end position="14"/>
    </location>
</feature>
<dbReference type="EMBL" id="JAGGLV010000009">
    <property type="protein sequence ID" value="MBP2112968.1"/>
    <property type="molecule type" value="Genomic_DNA"/>
</dbReference>
<comment type="caution">
    <text evidence="2">The sequence shown here is derived from an EMBL/GenBank/DDBJ whole genome shotgun (WGS) entry which is preliminary data.</text>
</comment>
<accession>A0ABS4NSD6</accession>
<evidence type="ECO:0000313" key="3">
    <source>
        <dbReference type="Proteomes" id="UP000773462"/>
    </source>
</evidence>
<dbReference type="Proteomes" id="UP000773462">
    <property type="component" value="Unassembled WGS sequence"/>
</dbReference>
<protein>
    <submittedName>
        <fullName evidence="2">Uncharacterized protein</fullName>
    </submittedName>
</protein>
<name>A0ABS4NSD6_9BACL</name>
<sequence>MSRLMLSSAQSLRTHTQRLMCRADSNTPL</sequence>
<organism evidence="2 3">
    <name type="scientific">Paenibacillus silagei</name>
    <dbReference type="NCBI Taxonomy" id="1670801"/>
    <lineage>
        <taxon>Bacteria</taxon>
        <taxon>Bacillati</taxon>
        <taxon>Bacillota</taxon>
        <taxon>Bacilli</taxon>
        <taxon>Bacillales</taxon>
        <taxon>Paenibacillaceae</taxon>
        <taxon>Paenibacillus</taxon>
    </lineage>
</organism>
<gene>
    <name evidence="2" type="ORF">J2Z70_003122</name>
</gene>
<keyword evidence="3" id="KW-1185">Reference proteome</keyword>
<evidence type="ECO:0000256" key="1">
    <source>
        <dbReference type="SAM" id="MobiDB-lite"/>
    </source>
</evidence>
<evidence type="ECO:0000313" key="2">
    <source>
        <dbReference type="EMBL" id="MBP2112968.1"/>
    </source>
</evidence>
<feature type="region of interest" description="Disordered" evidence="1">
    <location>
        <begin position="1"/>
        <end position="29"/>
    </location>
</feature>
<proteinExistence type="predicted"/>